<keyword evidence="2" id="KW-0560">Oxidoreductase</keyword>
<dbReference type="InterPro" id="IPR043143">
    <property type="entry name" value="Mal/L-sulf/L-lact_DH-like_NADP"/>
</dbReference>
<comment type="similarity">
    <text evidence="1">Belongs to the LDH2/MDH2 oxidoreductase family.</text>
</comment>
<evidence type="ECO:0000256" key="1">
    <source>
        <dbReference type="ARBA" id="ARBA00006056"/>
    </source>
</evidence>
<dbReference type="PANTHER" id="PTHR11091:SF0">
    <property type="entry name" value="MALATE DEHYDROGENASE"/>
    <property type="match status" value="1"/>
</dbReference>
<gene>
    <name evidence="3" type="ORF">METZ01_LOCUS29557</name>
</gene>
<protein>
    <recommendedName>
        <fullName evidence="4">Malate/lactate/ureidoglycolate dehydrogenase</fullName>
    </recommendedName>
</protein>
<dbReference type="InterPro" id="IPR003767">
    <property type="entry name" value="Malate/L-lactate_DH-like"/>
</dbReference>
<evidence type="ECO:0000256" key="2">
    <source>
        <dbReference type="ARBA" id="ARBA00023002"/>
    </source>
</evidence>
<proteinExistence type="inferred from homology"/>
<dbReference type="InterPro" id="IPR036111">
    <property type="entry name" value="Mal/L-sulfo/L-lacto_DH-like_sf"/>
</dbReference>
<evidence type="ECO:0000313" key="3">
    <source>
        <dbReference type="EMBL" id="SUZ76703.1"/>
    </source>
</evidence>
<sequence>MLIQAEPLNNLVSTILKKGGSCIEEAQVVADHLVRSNLAGHDSHGVGMLPLYVRMLKEDFLRPNQKPELVNADGSILMFDGQRGYGQAVGKMAMVQAIEKCRESGLVLMTLRNTHHLGRIGTYGEQSIASGLVSLHFVNVTDHPPLVAPFRGSDARFSTNPICLAMPGTEKQPPVLLDMATSRIALGKARVALNKNEALKDGLVIDHKGQPSCDPGVMAGYLFPERPDNPPLGALTPLGEYKGYGLALFCELLGGLLSGGGTIQPEHQRQNSIINNMFTLVIDPARLVDVPWMQHEVEAIVAHAKASPPANPEEPVLVAGDPERISKKERQVQGIPIDDATWEQILECGETLGLTRKEMLNLEQL</sequence>
<evidence type="ECO:0008006" key="4">
    <source>
        <dbReference type="Google" id="ProtNLM"/>
    </source>
</evidence>
<reference evidence="3" key="1">
    <citation type="submission" date="2018-05" db="EMBL/GenBank/DDBJ databases">
        <authorList>
            <person name="Lanie J.A."/>
            <person name="Ng W.-L."/>
            <person name="Kazmierczak K.M."/>
            <person name="Andrzejewski T.M."/>
            <person name="Davidsen T.M."/>
            <person name="Wayne K.J."/>
            <person name="Tettelin H."/>
            <person name="Glass J.I."/>
            <person name="Rusch D."/>
            <person name="Podicherti R."/>
            <person name="Tsui H.-C.T."/>
            <person name="Winkler M.E."/>
        </authorList>
    </citation>
    <scope>NUCLEOTIDE SEQUENCE</scope>
</reference>
<dbReference type="Pfam" id="PF02615">
    <property type="entry name" value="Ldh_2"/>
    <property type="match status" value="1"/>
</dbReference>
<dbReference type="GO" id="GO:0016491">
    <property type="term" value="F:oxidoreductase activity"/>
    <property type="evidence" value="ECO:0007669"/>
    <property type="project" value="UniProtKB-KW"/>
</dbReference>
<dbReference type="InterPro" id="IPR043144">
    <property type="entry name" value="Mal/L-sulf/L-lact_DH-like_ah"/>
</dbReference>
<name>A0A381QGB3_9ZZZZ</name>
<accession>A0A381QGB3</accession>
<organism evidence="3">
    <name type="scientific">marine metagenome</name>
    <dbReference type="NCBI Taxonomy" id="408172"/>
    <lineage>
        <taxon>unclassified sequences</taxon>
        <taxon>metagenomes</taxon>
        <taxon>ecological metagenomes</taxon>
    </lineage>
</organism>
<dbReference type="Gene3D" id="3.30.1370.60">
    <property type="entry name" value="Hypothetical oxidoreductase yiak, domain 2"/>
    <property type="match status" value="1"/>
</dbReference>
<dbReference type="EMBL" id="UINC01001288">
    <property type="protein sequence ID" value="SUZ76703.1"/>
    <property type="molecule type" value="Genomic_DNA"/>
</dbReference>
<dbReference type="AlphaFoldDB" id="A0A381QGB3"/>
<dbReference type="NCBIfam" id="NF007504">
    <property type="entry name" value="PRK10098.1"/>
    <property type="match status" value="1"/>
</dbReference>
<dbReference type="SUPFAM" id="SSF89733">
    <property type="entry name" value="L-sulfolactate dehydrogenase-like"/>
    <property type="match status" value="1"/>
</dbReference>
<dbReference type="PANTHER" id="PTHR11091">
    <property type="entry name" value="OXIDOREDUCTASE-RELATED"/>
    <property type="match status" value="1"/>
</dbReference>
<dbReference type="Gene3D" id="1.10.1530.10">
    <property type="match status" value="1"/>
</dbReference>